<comment type="caution">
    <text evidence="2">The sequence shown here is derived from an EMBL/GenBank/DDBJ whole genome shotgun (WGS) entry which is preliminary data.</text>
</comment>
<proteinExistence type="predicted"/>
<sequence>MELQQVCKKKEIVFSCFNLYTLYISFVYSEYLHEYFGFHSTIIWRGTILKLPPNLHASWNVTIASIPIFSKMNGYVPSKVATFINIHTNKGNVKKILYAHFEVVKNAGLLVVFKDNNYLDIEVIRFFKKYSEAKIVLVEEGNGLYASSCGQIPVRTKLIKLVLGLPKETSYAQGQSNLWDYVICKYPDLFSKTKKREAILQQSNVFCKKYMVSFLKLFSNNQTINHDCDCIYFSQPLSEDGLVSKEQEMQGMSTIFDNIPLELHVGIKLHQREKRNKFDELVKKFPNIEILDPIFQDLPGEIMYNYSKPILLTPFSSVATNIMFQDLDAVVILLYKYFPLPEKTLSEIEKVFRGKTVLTGLEECGFRKRQLDTEKEDIVTTPVFNEIIQIVNS</sequence>
<dbReference type="EMBL" id="QUWK01000021">
    <property type="protein sequence ID" value="RFU93733.1"/>
    <property type="molecule type" value="Genomic_DNA"/>
</dbReference>
<evidence type="ECO:0000313" key="3">
    <source>
        <dbReference type="Proteomes" id="UP000264002"/>
    </source>
</evidence>
<evidence type="ECO:0000256" key="1">
    <source>
        <dbReference type="SAM" id="Phobius"/>
    </source>
</evidence>
<dbReference type="AlphaFoldDB" id="A0A372ME56"/>
<keyword evidence="1" id="KW-0812">Transmembrane</keyword>
<reference evidence="2 3" key="2">
    <citation type="submission" date="2018-09" db="EMBL/GenBank/DDBJ databases">
        <title>Genome of Sphaerochaeta halotolerans strain 4-11.</title>
        <authorList>
            <person name="Nazina T.N."/>
            <person name="Sokolova D.S."/>
        </authorList>
    </citation>
    <scope>NUCLEOTIDE SEQUENCE [LARGE SCALE GENOMIC DNA]</scope>
    <source>
        <strain evidence="2 3">4-11</strain>
    </source>
</reference>
<evidence type="ECO:0008006" key="4">
    <source>
        <dbReference type="Google" id="ProtNLM"/>
    </source>
</evidence>
<protein>
    <recommendedName>
        <fullName evidence="4">Glycosyltransferase family 1 protein</fullName>
    </recommendedName>
</protein>
<keyword evidence="1" id="KW-1133">Transmembrane helix</keyword>
<dbReference type="Pfam" id="PF07388">
    <property type="entry name" value="A-2_8-polyST"/>
    <property type="match status" value="1"/>
</dbReference>
<keyword evidence="3" id="KW-1185">Reference proteome</keyword>
<dbReference type="RefSeq" id="WP_117331499.1">
    <property type="nucleotide sequence ID" value="NZ_QUWK01000021.1"/>
</dbReference>
<organism evidence="2 3">
    <name type="scientific">Sphaerochaeta halotolerans</name>
    <dbReference type="NCBI Taxonomy" id="2293840"/>
    <lineage>
        <taxon>Bacteria</taxon>
        <taxon>Pseudomonadati</taxon>
        <taxon>Spirochaetota</taxon>
        <taxon>Spirochaetia</taxon>
        <taxon>Spirochaetales</taxon>
        <taxon>Sphaerochaetaceae</taxon>
        <taxon>Sphaerochaeta</taxon>
    </lineage>
</organism>
<dbReference type="InterPro" id="IPR010866">
    <property type="entry name" value="A-2_8-polyST"/>
</dbReference>
<reference evidence="3" key="1">
    <citation type="submission" date="2018-08" db="EMBL/GenBank/DDBJ databases">
        <authorList>
            <person name="Grouzdev D.S."/>
            <person name="Krutkina M.S."/>
        </authorList>
    </citation>
    <scope>NUCLEOTIDE SEQUENCE [LARGE SCALE GENOMIC DNA]</scope>
    <source>
        <strain evidence="3">4-11</strain>
    </source>
</reference>
<accession>A0A372ME56</accession>
<keyword evidence="1" id="KW-0472">Membrane</keyword>
<gene>
    <name evidence="2" type="ORF">DYP60_13265</name>
</gene>
<evidence type="ECO:0000313" key="2">
    <source>
        <dbReference type="EMBL" id="RFU93733.1"/>
    </source>
</evidence>
<feature type="transmembrane region" description="Helical" evidence="1">
    <location>
        <begin position="12"/>
        <end position="31"/>
    </location>
</feature>
<dbReference type="Proteomes" id="UP000264002">
    <property type="component" value="Unassembled WGS sequence"/>
</dbReference>
<name>A0A372ME56_9SPIR</name>